<name>A0A5C5GDN9_9RHOB</name>
<proteinExistence type="predicted"/>
<dbReference type="InterPro" id="IPR004714">
    <property type="entry name" value="Cyt_oxidase_maturation_cbb3"/>
</dbReference>
<dbReference type="AlphaFoldDB" id="A0A5C5GDN9"/>
<feature type="transmembrane region" description="Helical" evidence="1">
    <location>
        <begin position="6"/>
        <end position="26"/>
    </location>
</feature>
<gene>
    <name evidence="2" type="primary">ccoS</name>
    <name evidence="2" type="ORF">FHY64_01910</name>
</gene>
<keyword evidence="1" id="KW-0812">Transmembrane</keyword>
<dbReference type="Pfam" id="PF03597">
    <property type="entry name" value="FixS"/>
    <property type="match status" value="1"/>
</dbReference>
<dbReference type="Proteomes" id="UP000314011">
    <property type="component" value="Unassembled WGS sequence"/>
</dbReference>
<evidence type="ECO:0000313" key="3">
    <source>
        <dbReference type="Proteomes" id="UP000314011"/>
    </source>
</evidence>
<evidence type="ECO:0000313" key="2">
    <source>
        <dbReference type="EMBL" id="TNY32081.1"/>
    </source>
</evidence>
<dbReference type="NCBIfam" id="TIGR00847">
    <property type="entry name" value="ccoS"/>
    <property type="match status" value="1"/>
</dbReference>
<dbReference type="EMBL" id="VFFF01000001">
    <property type="protein sequence ID" value="TNY32081.1"/>
    <property type="molecule type" value="Genomic_DNA"/>
</dbReference>
<keyword evidence="1" id="KW-0472">Membrane</keyword>
<keyword evidence="3" id="KW-1185">Reference proteome</keyword>
<dbReference type="PANTHER" id="PTHR41532:SF1">
    <property type="entry name" value="FIXS PROTEIN"/>
    <property type="match status" value="1"/>
</dbReference>
<accession>A0A5C5GDN9</accession>
<protein>
    <submittedName>
        <fullName evidence="2">Cbb3-type cytochrome oxidase assembly protein CcoS</fullName>
    </submittedName>
</protein>
<comment type="caution">
    <text evidence="2">The sequence shown here is derived from an EMBL/GenBank/DDBJ whole genome shotgun (WGS) entry which is preliminary data.</text>
</comment>
<dbReference type="OrthoDB" id="9802763at2"/>
<evidence type="ECO:0000256" key="1">
    <source>
        <dbReference type="SAM" id="Phobius"/>
    </source>
</evidence>
<organism evidence="2 3">
    <name type="scientific">Pelagovum pacificum</name>
    <dbReference type="NCBI Taxonomy" id="2588711"/>
    <lineage>
        <taxon>Bacteria</taxon>
        <taxon>Pseudomonadati</taxon>
        <taxon>Pseudomonadota</taxon>
        <taxon>Alphaproteobacteria</taxon>
        <taxon>Rhodobacterales</taxon>
        <taxon>Paracoccaceae</taxon>
        <taxon>Pelagovum</taxon>
    </lineage>
</organism>
<sequence length="52" mass="5925">MEVLVLLIPVSLGLGLLGLGAFWWTLRNRQYDDPDGDAHRILRDDYDDQPKG</sequence>
<dbReference type="RefSeq" id="WP_140192760.1">
    <property type="nucleotide sequence ID" value="NZ_CP065915.1"/>
</dbReference>
<reference evidence="2 3" key="1">
    <citation type="submission" date="2019-06" db="EMBL/GenBank/DDBJ databases">
        <title>Genome of new Rhodobacteraceae sp. SM1903.</title>
        <authorList>
            <person name="Ren X."/>
        </authorList>
    </citation>
    <scope>NUCLEOTIDE SEQUENCE [LARGE SCALE GENOMIC DNA]</scope>
    <source>
        <strain evidence="2 3">SM1903</strain>
    </source>
</reference>
<keyword evidence="1" id="KW-1133">Transmembrane helix</keyword>
<dbReference type="PANTHER" id="PTHR41532">
    <property type="entry name" value="FIXS PROTEIN"/>
    <property type="match status" value="1"/>
</dbReference>